<dbReference type="GO" id="GO:0003677">
    <property type="term" value="F:DNA binding"/>
    <property type="evidence" value="ECO:0007669"/>
    <property type="project" value="UniProtKB-KW"/>
</dbReference>
<dbReference type="InterPro" id="IPR000838">
    <property type="entry name" value="RNA_pol_sigma70_ECF_CS"/>
</dbReference>
<dbReference type="Proteomes" id="UP000824112">
    <property type="component" value="Unassembled WGS sequence"/>
</dbReference>
<dbReference type="PANTHER" id="PTHR43133:SF45">
    <property type="entry name" value="RNA POLYMERASE ECF-TYPE SIGMA FACTOR"/>
    <property type="match status" value="1"/>
</dbReference>
<evidence type="ECO:0000259" key="9">
    <source>
        <dbReference type="Pfam" id="PF08281"/>
    </source>
</evidence>
<dbReference type="NCBIfam" id="TIGR02937">
    <property type="entry name" value="sigma70-ECF"/>
    <property type="match status" value="1"/>
</dbReference>
<evidence type="ECO:0000256" key="4">
    <source>
        <dbReference type="ARBA" id="ARBA00023125"/>
    </source>
</evidence>
<sequence length="184" mass="21398">MEASNDLYDIKKVLDGDTAAFAGILKRYSSRIFAVIVRIVGCREEAEELTQDVFMKVFSSLQRYKGNCEFSTWIYRIAYNTAISHTRKHRREISYIEESLYSNVSEEEVEQLLNRTDNSEQIERLEQAINGLEAEEKALLTLFYTDMRSISEIAEISGLTPTNVKTKLYRIRKKLYIILSRTTE</sequence>
<evidence type="ECO:0000256" key="6">
    <source>
        <dbReference type="RuleBase" id="RU000716"/>
    </source>
</evidence>
<organism evidence="10 11">
    <name type="scientific">Candidatus Gallibacteroides avistercoris</name>
    <dbReference type="NCBI Taxonomy" id="2840833"/>
    <lineage>
        <taxon>Bacteria</taxon>
        <taxon>Pseudomonadati</taxon>
        <taxon>Bacteroidota</taxon>
        <taxon>Bacteroidia</taxon>
        <taxon>Bacteroidales</taxon>
        <taxon>Bacteroidaceae</taxon>
        <taxon>Bacteroidaceae incertae sedis</taxon>
        <taxon>Candidatus Gallibacteroides</taxon>
    </lineage>
</organism>
<name>A0A9D1SCM6_9BACT</name>
<evidence type="ECO:0000259" key="8">
    <source>
        <dbReference type="Pfam" id="PF04542"/>
    </source>
</evidence>
<feature type="domain" description="RNA polymerase sigma factor 70 region 4 type 2" evidence="9">
    <location>
        <begin position="123"/>
        <end position="175"/>
    </location>
</feature>
<dbReference type="InterPro" id="IPR014284">
    <property type="entry name" value="RNA_pol_sigma-70_dom"/>
</dbReference>
<accession>A0A9D1SCM6</accession>
<dbReference type="SUPFAM" id="SSF88946">
    <property type="entry name" value="Sigma2 domain of RNA polymerase sigma factors"/>
    <property type="match status" value="1"/>
</dbReference>
<evidence type="ECO:0000256" key="2">
    <source>
        <dbReference type="ARBA" id="ARBA00023015"/>
    </source>
</evidence>
<dbReference type="GO" id="GO:0006352">
    <property type="term" value="P:DNA-templated transcription initiation"/>
    <property type="evidence" value="ECO:0007669"/>
    <property type="project" value="InterPro"/>
</dbReference>
<evidence type="ECO:0000256" key="3">
    <source>
        <dbReference type="ARBA" id="ARBA00023082"/>
    </source>
</evidence>
<evidence type="ECO:0000256" key="7">
    <source>
        <dbReference type="SAM" id="Coils"/>
    </source>
</evidence>
<dbReference type="AlphaFoldDB" id="A0A9D1SCM6"/>
<comment type="caution">
    <text evidence="10">The sequence shown here is derived from an EMBL/GenBank/DDBJ whole genome shotgun (WGS) entry which is preliminary data.</text>
</comment>
<evidence type="ECO:0000256" key="1">
    <source>
        <dbReference type="ARBA" id="ARBA00010641"/>
    </source>
</evidence>
<dbReference type="InterPro" id="IPR007627">
    <property type="entry name" value="RNA_pol_sigma70_r2"/>
</dbReference>
<dbReference type="InterPro" id="IPR013249">
    <property type="entry name" value="RNA_pol_sigma70_r4_t2"/>
</dbReference>
<dbReference type="InterPro" id="IPR013324">
    <property type="entry name" value="RNA_pol_sigma_r3/r4-like"/>
</dbReference>
<dbReference type="EMBL" id="DVNA01000056">
    <property type="protein sequence ID" value="HIU54667.1"/>
    <property type="molecule type" value="Genomic_DNA"/>
</dbReference>
<keyword evidence="3 6" id="KW-0731">Sigma factor</keyword>
<reference evidence="10" key="1">
    <citation type="submission" date="2020-10" db="EMBL/GenBank/DDBJ databases">
        <authorList>
            <person name="Gilroy R."/>
        </authorList>
    </citation>
    <scope>NUCLEOTIDE SEQUENCE</scope>
    <source>
        <strain evidence="10">CHK158-818</strain>
    </source>
</reference>
<evidence type="ECO:0000256" key="5">
    <source>
        <dbReference type="ARBA" id="ARBA00023163"/>
    </source>
</evidence>
<dbReference type="Gene3D" id="1.10.1740.10">
    <property type="match status" value="1"/>
</dbReference>
<reference evidence="10" key="2">
    <citation type="journal article" date="2021" name="PeerJ">
        <title>Extensive microbial diversity within the chicken gut microbiome revealed by metagenomics and culture.</title>
        <authorList>
            <person name="Gilroy R."/>
            <person name="Ravi A."/>
            <person name="Getino M."/>
            <person name="Pursley I."/>
            <person name="Horton D.L."/>
            <person name="Alikhan N.F."/>
            <person name="Baker D."/>
            <person name="Gharbi K."/>
            <person name="Hall N."/>
            <person name="Watson M."/>
            <person name="Adriaenssens E.M."/>
            <person name="Foster-Nyarko E."/>
            <person name="Jarju S."/>
            <person name="Secka A."/>
            <person name="Antonio M."/>
            <person name="Oren A."/>
            <person name="Chaudhuri R.R."/>
            <person name="La Ragione R."/>
            <person name="Hildebrand F."/>
            <person name="Pallen M.J."/>
        </authorList>
    </citation>
    <scope>NUCLEOTIDE SEQUENCE</scope>
    <source>
        <strain evidence="10">CHK158-818</strain>
    </source>
</reference>
<feature type="coiled-coil region" evidence="7">
    <location>
        <begin position="115"/>
        <end position="142"/>
    </location>
</feature>
<dbReference type="InterPro" id="IPR036388">
    <property type="entry name" value="WH-like_DNA-bd_sf"/>
</dbReference>
<dbReference type="InterPro" id="IPR013325">
    <property type="entry name" value="RNA_pol_sigma_r2"/>
</dbReference>
<proteinExistence type="inferred from homology"/>
<comment type="similarity">
    <text evidence="1 6">Belongs to the sigma-70 factor family. ECF subfamily.</text>
</comment>
<feature type="domain" description="RNA polymerase sigma-70 region 2" evidence="8">
    <location>
        <begin position="26"/>
        <end position="91"/>
    </location>
</feature>
<dbReference type="Gene3D" id="1.10.10.10">
    <property type="entry name" value="Winged helix-like DNA-binding domain superfamily/Winged helix DNA-binding domain"/>
    <property type="match status" value="1"/>
</dbReference>
<keyword evidence="7" id="KW-0175">Coiled coil</keyword>
<dbReference type="PANTHER" id="PTHR43133">
    <property type="entry name" value="RNA POLYMERASE ECF-TYPE SIGMA FACTO"/>
    <property type="match status" value="1"/>
</dbReference>
<dbReference type="Pfam" id="PF04542">
    <property type="entry name" value="Sigma70_r2"/>
    <property type="match status" value="1"/>
</dbReference>
<keyword evidence="5 6" id="KW-0804">Transcription</keyword>
<keyword evidence="2 6" id="KW-0805">Transcription regulation</keyword>
<dbReference type="PROSITE" id="PS01063">
    <property type="entry name" value="SIGMA70_ECF"/>
    <property type="match status" value="1"/>
</dbReference>
<dbReference type="GO" id="GO:0016987">
    <property type="term" value="F:sigma factor activity"/>
    <property type="evidence" value="ECO:0007669"/>
    <property type="project" value="UniProtKB-KW"/>
</dbReference>
<keyword evidence="4 6" id="KW-0238">DNA-binding</keyword>
<evidence type="ECO:0000313" key="10">
    <source>
        <dbReference type="EMBL" id="HIU54667.1"/>
    </source>
</evidence>
<dbReference type="Pfam" id="PF08281">
    <property type="entry name" value="Sigma70_r4_2"/>
    <property type="match status" value="1"/>
</dbReference>
<evidence type="ECO:0000313" key="11">
    <source>
        <dbReference type="Proteomes" id="UP000824112"/>
    </source>
</evidence>
<dbReference type="SUPFAM" id="SSF88659">
    <property type="entry name" value="Sigma3 and sigma4 domains of RNA polymerase sigma factors"/>
    <property type="match status" value="1"/>
</dbReference>
<gene>
    <name evidence="10" type="ORF">IAB03_02535</name>
</gene>
<protein>
    <recommendedName>
        <fullName evidence="6">RNA polymerase sigma factor</fullName>
    </recommendedName>
</protein>
<dbReference type="InterPro" id="IPR039425">
    <property type="entry name" value="RNA_pol_sigma-70-like"/>
</dbReference>